<dbReference type="SUPFAM" id="SSF47384">
    <property type="entry name" value="Homodimeric domain of signal transducing histidine kinase"/>
    <property type="match status" value="1"/>
</dbReference>
<dbReference type="SMART" id="SM00387">
    <property type="entry name" value="HATPase_c"/>
    <property type="match status" value="1"/>
</dbReference>
<dbReference type="SUPFAM" id="SSF47226">
    <property type="entry name" value="Histidine-containing phosphotransfer domain, HPT domain"/>
    <property type="match status" value="1"/>
</dbReference>
<dbReference type="RefSeq" id="WP_172770209.1">
    <property type="nucleotide sequence ID" value="NZ_JABDSI010000126.1"/>
</dbReference>
<dbReference type="Pfam" id="PF00512">
    <property type="entry name" value="HisKA"/>
    <property type="match status" value="1"/>
</dbReference>
<dbReference type="EC" id="2.7.13.3" evidence="3"/>
<keyword evidence="14" id="KW-0812">Transmembrane</keyword>
<keyword evidence="4" id="KW-1003">Cell membrane</keyword>
<feature type="coiled-coil region" evidence="13">
    <location>
        <begin position="206"/>
        <end position="233"/>
    </location>
</feature>
<evidence type="ECO:0000313" key="18">
    <source>
        <dbReference type="Proteomes" id="UP000583639"/>
    </source>
</evidence>
<dbReference type="PANTHER" id="PTHR43047:SF72">
    <property type="entry name" value="OSMOSENSING HISTIDINE PROTEIN KINASE SLN1"/>
    <property type="match status" value="1"/>
</dbReference>
<name>A0A848QX97_PHOVU</name>
<evidence type="ECO:0000259" key="15">
    <source>
        <dbReference type="PROSITE" id="PS50109"/>
    </source>
</evidence>
<dbReference type="InterPro" id="IPR036890">
    <property type="entry name" value="HATPase_C_sf"/>
</dbReference>
<comment type="catalytic activity">
    <reaction evidence="1">
        <text>ATP + protein L-histidine = ADP + protein N-phospho-L-histidine.</text>
        <dbReference type="EC" id="2.7.13.3"/>
    </reaction>
</comment>
<dbReference type="PROSITE" id="PS50110">
    <property type="entry name" value="RESPONSE_REGULATORY"/>
    <property type="match status" value="1"/>
</dbReference>
<dbReference type="AlphaFoldDB" id="A0A848QX97"/>
<dbReference type="PRINTS" id="PR00344">
    <property type="entry name" value="BCTRLSENSOR"/>
</dbReference>
<feature type="transmembrane region" description="Helical" evidence="14">
    <location>
        <begin position="18"/>
        <end position="37"/>
    </location>
</feature>
<dbReference type="FunFam" id="3.30.565.10:FF:000023">
    <property type="entry name" value="PAS domain-containing sensor histidine kinase"/>
    <property type="match status" value="1"/>
</dbReference>
<dbReference type="Pfam" id="PF00072">
    <property type="entry name" value="Response_reg"/>
    <property type="match status" value="1"/>
</dbReference>
<accession>A0A848QX97</accession>
<keyword evidence="7" id="KW-0547">Nucleotide-binding</keyword>
<keyword evidence="8" id="KW-0418">Kinase</keyword>
<dbReference type="GO" id="GO:0005524">
    <property type="term" value="F:ATP binding"/>
    <property type="evidence" value="ECO:0007669"/>
    <property type="project" value="UniProtKB-KW"/>
</dbReference>
<dbReference type="InterPro" id="IPR001789">
    <property type="entry name" value="Sig_transdc_resp-reg_receiver"/>
</dbReference>
<dbReference type="InterPro" id="IPR004358">
    <property type="entry name" value="Sig_transdc_His_kin-like_C"/>
</dbReference>
<dbReference type="Gene3D" id="3.30.565.10">
    <property type="entry name" value="Histidine kinase-like ATPase, C-terminal domain"/>
    <property type="match status" value="1"/>
</dbReference>
<dbReference type="SUPFAM" id="SSF55874">
    <property type="entry name" value="ATPase domain of HSP90 chaperone/DNA topoisomerase II/histidine kinase"/>
    <property type="match status" value="1"/>
</dbReference>
<sequence>MTDKRQGRHTEHLRTKIAAGYLLIVLLVGGIICTWLGEWRDLELLERENREINRFRKETHDAYVGVVELSLLGESVLEWDDKDVAAYRRQRMTVDSMLCRFKSHYESVRIDSVRHLLEDKEKRLCAIMEALEQQADINRRIAKQVPVIVQTSRQEEPKKQRRKGFLGLFGKKQEAPPTTTTTMLYTLNRDMIAQQRAQSHRLSEYADSLASRNAELNRQLQTLIQQMDHKVQADLQEREAEISAMREKSFLQVGIITGVMLLLLIISYIIIHRYATRIKQYKRKTTDLIGQLQKSVKQNESLIASRKKAMHTITHELRTPLTAIHGYAELMQDNEEEKISGYADNILQASKRMTDMLNSLLDFFRLDSGKEQANVRPFRLENIAELLQTEFTQQAEAKDLKLTIECPEGIILNGDKERIIQICDNLLGNAVKFTNAGSVSLVISYDGNRLTLVVEDTGTGMSAEEQQRVFGAFERLSNAATQDGFGLGLSIVKQIVGMLGGTIRLESEKGEGSRFTVELPMNTADIGIEEQTAAESLAHIERPYSVIVLDDNPMVLSMTKEMYAGIGVHCDTFTTIGDAMEAMRQHTYDLMITDMKMPEINGYEVLEVLELLRSSSVSNSKEIPIVVATASGSCSEEELLENGFTACLFKPFSISELVAVSDKCLLTSTDKDELPDLSSLLAYGDKRAMLDRLITETEKDMQAVREIMERNDRKALDEWIHRQRSSWAVIRADKPLWNLYELLHQESECSEMELRKCVDAMLRMGTVIIELAQKERRSSDESICD</sequence>
<keyword evidence="11 14" id="KW-0472">Membrane</keyword>
<dbReference type="SUPFAM" id="SSF52172">
    <property type="entry name" value="CheY-like"/>
    <property type="match status" value="1"/>
</dbReference>
<evidence type="ECO:0000256" key="1">
    <source>
        <dbReference type="ARBA" id="ARBA00000085"/>
    </source>
</evidence>
<evidence type="ECO:0000256" key="11">
    <source>
        <dbReference type="ARBA" id="ARBA00023136"/>
    </source>
</evidence>
<dbReference type="SMART" id="SM00388">
    <property type="entry name" value="HisKA"/>
    <property type="match status" value="1"/>
</dbReference>
<feature type="transmembrane region" description="Helical" evidence="14">
    <location>
        <begin position="250"/>
        <end position="271"/>
    </location>
</feature>
<keyword evidence="13" id="KW-0175">Coiled coil</keyword>
<dbReference type="GO" id="GO:0005886">
    <property type="term" value="C:plasma membrane"/>
    <property type="evidence" value="ECO:0007669"/>
    <property type="project" value="UniProtKB-SubCell"/>
</dbReference>
<keyword evidence="6" id="KW-0808">Transferase</keyword>
<dbReference type="EMBL" id="JABDSI010000126">
    <property type="protein sequence ID" value="NMW41263.1"/>
    <property type="molecule type" value="Genomic_DNA"/>
</dbReference>
<dbReference type="InterPro" id="IPR003594">
    <property type="entry name" value="HATPase_dom"/>
</dbReference>
<dbReference type="InterPro" id="IPR005467">
    <property type="entry name" value="His_kinase_dom"/>
</dbReference>
<evidence type="ECO:0000259" key="16">
    <source>
        <dbReference type="PROSITE" id="PS50110"/>
    </source>
</evidence>
<evidence type="ECO:0000256" key="8">
    <source>
        <dbReference type="ARBA" id="ARBA00022777"/>
    </source>
</evidence>
<dbReference type="GO" id="GO:0009927">
    <property type="term" value="F:histidine phosphotransfer kinase activity"/>
    <property type="evidence" value="ECO:0007669"/>
    <property type="project" value="TreeGrafter"/>
</dbReference>
<dbReference type="InterPro" id="IPR003661">
    <property type="entry name" value="HisK_dim/P_dom"/>
</dbReference>
<evidence type="ECO:0000256" key="5">
    <source>
        <dbReference type="ARBA" id="ARBA00022553"/>
    </source>
</evidence>
<dbReference type="CDD" id="cd00082">
    <property type="entry name" value="HisKA"/>
    <property type="match status" value="1"/>
</dbReference>
<evidence type="ECO:0000256" key="14">
    <source>
        <dbReference type="SAM" id="Phobius"/>
    </source>
</evidence>
<evidence type="ECO:0000256" key="9">
    <source>
        <dbReference type="ARBA" id="ARBA00022840"/>
    </source>
</evidence>
<dbReference type="GO" id="GO:0000155">
    <property type="term" value="F:phosphorelay sensor kinase activity"/>
    <property type="evidence" value="ECO:0007669"/>
    <property type="project" value="InterPro"/>
</dbReference>
<organism evidence="17 18">
    <name type="scientific">Phocaeicola vulgatus</name>
    <name type="common">Bacteroides vulgatus</name>
    <dbReference type="NCBI Taxonomy" id="821"/>
    <lineage>
        <taxon>Bacteria</taxon>
        <taxon>Pseudomonadati</taxon>
        <taxon>Bacteroidota</taxon>
        <taxon>Bacteroidia</taxon>
        <taxon>Bacteroidales</taxon>
        <taxon>Bacteroidaceae</taxon>
        <taxon>Phocaeicola</taxon>
    </lineage>
</organism>
<gene>
    <name evidence="17" type="ORF">HKQ55_14280</name>
</gene>
<evidence type="ECO:0000256" key="10">
    <source>
        <dbReference type="ARBA" id="ARBA00023012"/>
    </source>
</evidence>
<evidence type="ECO:0000256" key="12">
    <source>
        <dbReference type="PROSITE-ProRule" id="PRU00169"/>
    </source>
</evidence>
<dbReference type="Pfam" id="PF02518">
    <property type="entry name" value="HATPase_c"/>
    <property type="match status" value="1"/>
</dbReference>
<proteinExistence type="predicted"/>
<dbReference type="CDD" id="cd17584">
    <property type="entry name" value="REC_typeB_ARR-like"/>
    <property type="match status" value="1"/>
</dbReference>
<dbReference type="PANTHER" id="PTHR43047">
    <property type="entry name" value="TWO-COMPONENT HISTIDINE PROTEIN KINASE"/>
    <property type="match status" value="1"/>
</dbReference>
<dbReference type="SMART" id="SM00448">
    <property type="entry name" value="REC"/>
    <property type="match status" value="1"/>
</dbReference>
<evidence type="ECO:0000256" key="13">
    <source>
        <dbReference type="SAM" id="Coils"/>
    </source>
</evidence>
<dbReference type="InterPro" id="IPR036641">
    <property type="entry name" value="HPT_dom_sf"/>
</dbReference>
<evidence type="ECO:0000256" key="2">
    <source>
        <dbReference type="ARBA" id="ARBA00004236"/>
    </source>
</evidence>
<keyword evidence="10" id="KW-0902">Two-component regulatory system</keyword>
<dbReference type="Proteomes" id="UP000583639">
    <property type="component" value="Unassembled WGS sequence"/>
</dbReference>
<keyword evidence="9" id="KW-0067">ATP-binding</keyword>
<reference evidence="17 18" key="1">
    <citation type="submission" date="2020-04" db="EMBL/GenBank/DDBJ databases">
        <title>A novel gut-associated lysogenic phage, Bacteroides phage BV01, alters the host transcriptome and bile acid metabolism in Bacteroides vulgatus.</title>
        <authorList>
            <person name="Campbell D.E."/>
            <person name="Ly L."/>
            <person name="Ridlon J.M."/>
            <person name="Hsiao A."/>
            <person name="Degnan P.H."/>
        </authorList>
    </citation>
    <scope>NUCLEOTIDE SEQUENCE [LARGE SCALE GENOMIC DNA]</scope>
    <source>
        <strain evidence="17 18">VPI-BV8526</strain>
    </source>
</reference>
<keyword evidence="14" id="KW-1133">Transmembrane helix</keyword>
<dbReference type="InterPro" id="IPR036097">
    <property type="entry name" value="HisK_dim/P_sf"/>
</dbReference>
<dbReference type="PROSITE" id="PS50109">
    <property type="entry name" value="HIS_KIN"/>
    <property type="match status" value="1"/>
</dbReference>
<evidence type="ECO:0000256" key="7">
    <source>
        <dbReference type="ARBA" id="ARBA00022741"/>
    </source>
</evidence>
<comment type="subcellular location">
    <subcellularLocation>
        <location evidence="2">Cell membrane</location>
    </subcellularLocation>
</comment>
<keyword evidence="5 12" id="KW-0597">Phosphoprotein</keyword>
<evidence type="ECO:0000313" key="17">
    <source>
        <dbReference type="EMBL" id="NMW41263.1"/>
    </source>
</evidence>
<evidence type="ECO:0000256" key="6">
    <source>
        <dbReference type="ARBA" id="ARBA00022679"/>
    </source>
</evidence>
<dbReference type="Gene3D" id="3.40.50.2300">
    <property type="match status" value="1"/>
</dbReference>
<feature type="modified residue" description="4-aspartylphosphate" evidence="12">
    <location>
        <position position="594"/>
    </location>
</feature>
<dbReference type="InterPro" id="IPR011006">
    <property type="entry name" value="CheY-like_superfamily"/>
</dbReference>
<feature type="domain" description="Response regulatory" evidence="16">
    <location>
        <begin position="545"/>
        <end position="665"/>
    </location>
</feature>
<comment type="caution">
    <text evidence="17">The sequence shown here is derived from an EMBL/GenBank/DDBJ whole genome shotgun (WGS) entry which is preliminary data.</text>
</comment>
<feature type="domain" description="Histidine kinase" evidence="15">
    <location>
        <begin position="312"/>
        <end position="523"/>
    </location>
</feature>
<protein>
    <recommendedName>
        <fullName evidence="3">histidine kinase</fullName>
        <ecNumber evidence="3">2.7.13.3</ecNumber>
    </recommendedName>
</protein>
<evidence type="ECO:0000256" key="4">
    <source>
        <dbReference type="ARBA" id="ARBA00022475"/>
    </source>
</evidence>
<dbReference type="Gene3D" id="1.10.287.130">
    <property type="match status" value="1"/>
</dbReference>
<evidence type="ECO:0000256" key="3">
    <source>
        <dbReference type="ARBA" id="ARBA00012438"/>
    </source>
</evidence>